<gene>
    <name evidence="2" type="ORF">BB8028_0007g00050</name>
</gene>
<accession>A0A2S7YKT7</accession>
<protein>
    <recommendedName>
        <fullName evidence="1">2EXR domain-containing protein</fullName>
    </recommendedName>
</protein>
<reference evidence="2 3" key="1">
    <citation type="submission" date="2016-07" db="EMBL/GenBank/DDBJ databases">
        <title>Comparative genomics of the entomopathogenic fungus Beauveria bassiana.</title>
        <authorList>
            <person name="Valero Jimenez C.A."/>
            <person name="Zwaan B.J."/>
            <person name="Van Kan J.A."/>
            <person name="Takken W."/>
            <person name="Debets A.J."/>
            <person name="Schoustra S.E."/>
            <person name="Koenraadt C.J."/>
        </authorList>
    </citation>
    <scope>NUCLEOTIDE SEQUENCE [LARGE SCALE GENOMIC DNA]</scope>
    <source>
        <strain evidence="2 3">ARSEF 8028</strain>
    </source>
</reference>
<sequence length="168" mass="18909">MLLQYFPQFPLLPAEIRSYIWRLALRQPRLHRLNEPFLLQPTETLLRSTVTCRTILATFQESRVEALRALPNVLPLGHSFLHFNVQENVICLVQLSLSMLDAANAAATKFLAQEYSGARSVTPIGLGGILQGFMQVKSLALEVRNTSFDTSLGFLLSRDMDHLAHFVS</sequence>
<dbReference type="Proteomes" id="UP000237441">
    <property type="component" value="Unassembled WGS sequence"/>
</dbReference>
<evidence type="ECO:0000259" key="1">
    <source>
        <dbReference type="Pfam" id="PF20150"/>
    </source>
</evidence>
<evidence type="ECO:0000313" key="2">
    <source>
        <dbReference type="EMBL" id="PQK16801.1"/>
    </source>
</evidence>
<dbReference type="InterPro" id="IPR045518">
    <property type="entry name" value="2EXR"/>
</dbReference>
<dbReference type="OrthoDB" id="5233847at2759"/>
<dbReference type="AlphaFoldDB" id="A0A2S7YKT7"/>
<dbReference type="EMBL" id="JRHA01000007">
    <property type="protein sequence ID" value="PQK16801.1"/>
    <property type="molecule type" value="Genomic_DNA"/>
</dbReference>
<proteinExistence type="predicted"/>
<organism evidence="2 3">
    <name type="scientific">Beauveria bassiana</name>
    <name type="common">White muscardine disease fungus</name>
    <name type="synonym">Tritirachium shiotae</name>
    <dbReference type="NCBI Taxonomy" id="176275"/>
    <lineage>
        <taxon>Eukaryota</taxon>
        <taxon>Fungi</taxon>
        <taxon>Dikarya</taxon>
        <taxon>Ascomycota</taxon>
        <taxon>Pezizomycotina</taxon>
        <taxon>Sordariomycetes</taxon>
        <taxon>Hypocreomycetidae</taxon>
        <taxon>Hypocreales</taxon>
        <taxon>Cordycipitaceae</taxon>
        <taxon>Beauveria</taxon>
    </lineage>
</organism>
<comment type="caution">
    <text evidence="2">The sequence shown here is derived from an EMBL/GenBank/DDBJ whole genome shotgun (WGS) entry which is preliminary data.</text>
</comment>
<dbReference type="Pfam" id="PF20150">
    <property type="entry name" value="2EXR"/>
    <property type="match status" value="1"/>
</dbReference>
<feature type="domain" description="2EXR" evidence="1">
    <location>
        <begin position="6"/>
        <end position="87"/>
    </location>
</feature>
<name>A0A2S7YKT7_BEABA</name>
<evidence type="ECO:0000313" key="3">
    <source>
        <dbReference type="Proteomes" id="UP000237441"/>
    </source>
</evidence>